<dbReference type="PANTHER" id="PTHR42760">
    <property type="entry name" value="SHORT-CHAIN DEHYDROGENASES/REDUCTASES FAMILY MEMBER"/>
    <property type="match status" value="1"/>
</dbReference>
<comment type="similarity">
    <text evidence="1">Belongs to the short-chain dehydrogenases/reductases (SDR) family.</text>
</comment>
<dbReference type="FunFam" id="3.40.50.720:FF:000084">
    <property type="entry name" value="Short-chain dehydrogenase reductase"/>
    <property type="match status" value="1"/>
</dbReference>
<dbReference type="PRINTS" id="PR00080">
    <property type="entry name" value="SDRFAMILY"/>
</dbReference>
<dbReference type="PRINTS" id="PR00081">
    <property type="entry name" value="GDHRDH"/>
</dbReference>
<dbReference type="PANTHER" id="PTHR42760:SF133">
    <property type="entry name" value="3-OXOACYL-[ACYL-CARRIER-PROTEIN] REDUCTASE"/>
    <property type="match status" value="1"/>
</dbReference>
<dbReference type="EMBL" id="SOBT01000008">
    <property type="protein sequence ID" value="TDU31910.1"/>
    <property type="molecule type" value="Genomic_DNA"/>
</dbReference>
<organism evidence="3 4">
    <name type="scientific">Panacagrimonas perspica</name>
    <dbReference type="NCBI Taxonomy" id="381431"/>
    <lineage>
        <taxon>Bacteria</taxon>
        <taxon>Pseudomonadati</taxon>
        <taxon>Pseudomonadota</taxon>
        <taxon>Gammaproteobacteria</taxon>
        <taxon>Nevskiales</taxon>
        <taxon>Nevskiaceae</taxon>
        <taxon>Panacagrimonas</taxon>
    </lineage>
</organism>
<dbReference type="AlphaFoldDB" id="A0A4S3K7N1"/>
<dbReference type="InterPro" id="IPR002347">
    <property type="entry name" value="SDR_fam"/>
</dbReference>
<dbReference type="Gene3D" id="3.40.50.720">
    <property type="entry name" value="NAD(P)-binding Rossmann-like Domain"/>
    <property type="match status" value="1"/>
</dbReference>
<name>A0A4S3K7N1_9GAMM</name>
<evidence type="ECO:0000313" key="4">
    <source>
        <dbReference type="Proteomes" id="UP000295341"/>
    </source>
</evidence>
<dbReference type="Pfam" id="PF13561">
    <property type="entry name" value="adh_short_C2"/>
    <property type="match status" value="1"/>
</dbReference>
<dbReference type="SUPFAM" id="SSF51735">
    <property type="entry name" value="NAD(P)-binding Rossmann-fold domains"/>
    <property type="match status" value="1"/>
</dbReference>
<dbReference type="InterPro" id="IPR036291">
    <property type="entry name" value="NAD(P)-bd_dom_sf"/>
</dbReference>
<dbReference type="GO" id="GO:0016616">
    <property type="term" value="F:oxidoreductase activity, acting on the CH-OH group of donors, NAD or NADP as acceptor"/>
    <property type="evidence" value="ECO:0007669"/>
    <property type="project" value="TreeGrafter"/>
</dbReference>
<evidence type="ECO:0000313" key="3">
    <source>
        <dbReference type="EMBL" id="TDU31910.1"/>
    </source>
</evidence>
<dbReference type="Proteomes" id="UP000295341">
    <property type="component" value="Unassembled WGS sequence"/>
</dbReference>
<keyword evidence="2" id="KW-0560">Oxidoreductase</keyword>
<accession>A0A4S3K7N1</accession>
<proteinExistence type="inferred from homology"/>
<evidence type="ECO:0000256" key="1">
    <source>
        <dbReference type="ARBA" id="ARBA00006484"/>
    </source>
</evidence>
<comment type="caution">
    <text evidence="3">The sequence shown here is derived from an EMBL/GenBank/DDBJ whole genome shotgun (WGS) entry which is preliminary data.</text>
</comment>
<evidence type="ECO:0000256" key="2">
    <source>
        <dbReference type="ARBA" id="ARBA00023002"/>
    </source>
</evidence>
<dbReference type="PROSITE" id="PS00061">
    <property type="entry name" value="ADH_SHORT"/>
    <property type="match status" value="1"/>
</dbReference>
<gene>
    <name evidence="3" type="ORF">DFR24_1294</name>
</gene>
<sequence length="241" mass="25514">MKRLAGKVAIVTGGGGGIGKGIVERFREEGACVAVLDRKATRSRAKSRLHFLSCDVSDEAQVALAIAAVVEWAGRLDIVVNNAAIADPHSGPPEDLGLQDWQRVIDTNLTGPFLVAKHAIPHLRRHKGTIINLSSTRALMSEPDTLAYAAAKGGITALTHALAISLGPDIRVNAIAPGWIATGPVKKLRKLDHEQHPVGRVGRPDDVAGLAVYLASPEAGFITGQCFVIDGGMTRKMIYAE</sequence>
<dbReference type="OrthoDB" id="9806974at2"/>
<dbReference type="InterPro" id="IPR020904">
    <property type="entry name" value="Sc_DH/Rdtase_CS"/>
</dbReference>
<dbReference type="RefSeq" id="WP_133880459.1">
    <property type="nucleotide sequence ID" value="NZ_MWIN01000006.1"/>
</dbReference>
<protein>
    <submittedName>
        <fullName evidence="3">NAD(P)-dependent dehydrogenase (Short-subunit alcohol dehydrogenase family)</fullName>
    </submittedName>
</protein>
<reference evidence="3 4" key="1">
    <citation type="submission" date="2019-03" db="EMBL/GenBank/DDBJ databases">
        <title>Genomic Encyclopedia of Type Strains, Phase IV (KMG-IV): sequencing the most valuable type-strain genomes for metagenomic binning, comparative biology and taxonomic classification.</title>
        <authorList>
            <person name="Goeker M."/>
        </authorList>
    </citation>
    <scope>NUCLEOTIDE SEQUENCE [LARGE SCALE GENOMIC DNA]</scope>
    <source>
        <strain evidence="3 4">DSM 26377</strain>
    </source>
</reference>
<keyword evidence="4" id="KW-1185">Reference proteome</keyword>